<feature type="transmembrane region" description="Helical" evidence="10">
    <location>
        <begin position="32"/>
        <end position="54"/>
    </location>
</feature>
<feature type="binding site" evidence="10">
    <location>
        <position position="73"/>
    </location>
    <ligand>
        <name>Na(+)</name>
        <dbReference type="ChEBI" id="CHEBI:29101"/>
        <note>structural</note>
    </ligand>
</feature>
<evidence type="ECO:0000256" key="9">
    <source>
        <dbReference type="ARBA" id="ARBA00049940"/>
    </source>
</evidence>
<feature type="transmembrane region" description="Helical" evidence="10">
    <location>
        <begin position="101"/>
        <end position="122"/>
    </location>
</feature>
<dbReference type="GO" id="GO:0062054">
    <property type="term" value="F:fluoride channel activity"/>
    <property type="evidence" value="ECO:0007669"/>
    <property type="project" value="UniProtKB-UniRule"/>
</dbReference>
<organism evidence="11">
    <name type="scientific">uncultured Rubrobacteraceae bacterium</name>
    <dbReference type="NCBI Taxonomy" id="349277"/>
    <lineage>
        <taxon>Bacteria</taxon>
        <taxon>Bacillati</taxon>
        <taxon>Actinomycetota</taxon>
        <taxon>Rubrobacteria</taxon>
        <taxon>Rubrobacterales</taxon>
        <taxon>Rubrobacteraceae</taxon>
        <taxon>environmental samples</taxon>
    </lineage>
</organism>
<keyword evidence="5 10" id="KW-0472">Membrane</keyword>
<dbReference type="GO" id="GO:0046872">
    <property type="term" value="F:metal ion binding"/>
    <property type="evidence" value="ECO:0007669"/>
    <property type="project" value="UniProtKB-KW"/>
</dbReference>
<comment type="activity regulation">
    <text evidence="10">Na(+) is not transported, but it plays an essential structural role and its presence is essential for fluoride channel function.</text>
</comment>
<comment type="catalytic activity">
    <reaction evidence="8">
        <text>fluoride(in) = fluoride(out)</text>
        <dbReference type="Rhea" id="RHEA:76159"/>
        <dbReference type="ChEBI" id="CHEBI:17051"/>
    </reaction>
    <physiologicalReaction direction="left-to-right" evidence="8">
        <dbReference type="Rhea" id="RHEA:76160"/>
    </physiologicalReaction>
</comment>
<reference evidence="11" key="1">
    <citation type="submission" date="2020-02" db="EMBL/GenBank/DDBJ databases">
        <authorList>
            <person name="Meier V. D."/>
        </authorList>
    </citation>
    <scope>NUCLEOTIDE SEQUENCE</scope>
    <source>
        <strain evidence="11">AVDCRST_MAG28</strain>
    </source>
</reference>
<comment type="similarity">
    <text evidence="7 10">Belongs to the fluoride channel Fluc/FEX (TC 1.A.43) family.</text>
</comment>
<evidence type="ECO:0000313" key="11">
    <source>
        <dbReference type="EMBL" id="CAA9441706.1"/>
    </source>
</evidence>
<evidence type="ECO:0000256" key="7">
    <source>
        <dbReference type="ARBA" id="ARBA00035120"/>
    </source>
</evidence>
<keyword evidence="10" id="KW-0915">Sodium</keyword>
<keyword evidence="2 10" id="KW-1003">Cell membrane</keyword>
<dbReference type="Pfam" id="PF02537">
    <property type="entry name" value="CRCB"/>
    <property type="match status" value="1"/>
</dbReference>
<keyword evidence="10" id="KW-0406">Ion transport</keyword>
<evidence type="ECO:0000256" key="8">
    <source>
        <dbReference type="ARBA" id="ARBA00035585"/>
    </source>
</evidence>
<proteinExistence type="inferred from homology"/>
<dbReference type="NCBIfam" id="TIGR00494">
    <property type="entry name" value="crcB"/>
    <property type="match status" value="1"/>
</dbReference>
<sequence length="125" mass="12560">MNVLLVALGGAIGSAARHLVGVFVANRFGPDFPWGTFIVNVSGSFLIGVILSLVGGGQLPAGARLFLAVGVMGGYTTFSTYSNETLQLIQGGEFAAATFNALGQVVAGLVGVYLGVVLGRALGGT</sequence>
<name>A0A6J4QEB9_9ACTN</name>
<keyword evidence="6 10" id="KW-0407">Ion channel</keyword>
<dbReference type="HAMAP" id="MF_00454">
    <property type="entry name" value="FluC"/>
    <property type="match status" value="1"/>
</dbReference>
<dbReference type="PANTHER" id="PTHR28259:SF1">
    <property type="entry name" value="FLUORIDE EXPORT PROTEIN 1-RELATED"/>
    <property type="match status" value="1"/>
</dbReference>
<gene>
    <name evidence="10" type="primary">fluC</name>
    <name evidence="10" type="synonym">crcB</name>
    <name evidence="11" type="ORF">AVDCRST_MAG28-462</name>
</gene>
<keyword evidence="4 10" id="KW-1133">Transmembrane helix</keyword>
<dbReference type="EMBL" id="CADCVE010000011">
    <property type="protein sequence ID" value="CAA9441706.1"/>
    <property type="molecule type" value="Genomic_DNA"/>
</dbReference>
<comment type="function">
    <text evidence="9 10">Fluoride-specific ion channel. Important for reducing fluoride concentration in the cell, thus reducing its toxicity.</text>
</comment>
<evidence type="ECO:0000256" key="6">
    <source>
        <dbReference type="ARBA" id="ARBA00023303"/>
    </source>
</evidence>
<keyword evidence="10" id="KW-0813">Transport</keyword>
<feature type="transmembrane region" description="Helical" evidence="10">
    <location>
        <begin position="61"/>
        <end position="81"/>
    </location>
</feature>
<keyword evidence="3 10" id="KW-0812">Transmembrane</keyword>
<protein>
    <recommendedName>
        <fullName evidence="10">Fluoride-specific ion channel FluC</fullName>
    </recommendedName>
</protein>
<accession>A0A6J4QEB9</accession>
<dbReference type="AlphaFoldDB" id="A0A6J4QEB9"/>
<evidence type="ECO:0000256" key="2">
    <source>
        <dbReference type="ARBA" id="ARBA00022475"/>
    </source>
</evidence>
<evidence type="ECO:0000256" key="5">
    <source>
        <dbReference type="ARBA" id="ARBA00023136"/>
    </source>
</evidence>
<evidence type="ECO:0000256" key="3">
    <source>
        <dbReference type="ARBA" id="ARBA00022692"/>
    </source>
</evidence>
<dbReference type="GO" id="GO:0005886">
    <property type="term" value="C:plasma membrane"/>
    <property type="evidence" value="ECO:0007669"/>
    <property type="project" value="UniProtKB-SubCell"/>
</dbReference>
<dbReference type="InterPro" id="IPR003691">
    <property type="entry name" value="FluC"/>
</dbReference>
<evidence type="ECO:0000256" key="4">
    <source>
        <dbReference type="ARBA" id="ARBA00022989"/>
    </source>
</evidence>
<dbReference type="PANTHER" id="PTHR28259">
    <property type="entry name" value="FLUORIDE EXPORT PROTEIN 1-RELATED"/>
    <property type="match status" value="1"/>
</dbReference>
<feature type="binding site" evidence="10">
    <location>
        <position position="76"/>
    </location>
    <ligand>
        <name>Na(+)</name>
        <dbReference type="ChEBI" id="CHEBI:29101"/>
        <note>structural</note>
    </ligand>
</feature>
<dbReference type="GO" id="GO:0140114">
    <property type="term" value="P:cellular detoxification of fluoride"/>
    <property type="evidence" value="ECO:0007669"/>
    <property type="project" value="UniProtKB-UniRule"/>
</dbReference>
<evidence type="ECO:0000256" key="10">
    <source>
        <dbReference type="HAMAP-Rule" id="MF_00454"/>
    </source>
</evidence>
<keyword evidence="10" id="KW-0479">Metal-binding</keyword>
<comment type="subcellular location">
    <subcellularLocation>
        <location evidence="1 10">Cell membrane</location>
        <topology evidence="1 10">Multi-pass membrane protein</topology>
    </subcellularLocation>
</comment>
<evidence type="ECO:0000256" key="1">
    <source>
        <dbReference type="ARBA" id="ARBA00004651"/>
    </source>
</evidence>